<gene>
    <name evidence="2" type="primary">LOC142172474</name>
</gene>
<proteinExistence type="predicted"/>
<accession>A0AC58T4P5</accession>
<sequence>MTETAQMMHCEITGSAYQTDCLVTFIYGFNTIEQMRGLWEDLKTVAQGITKPWLVIKVFNAILSSVDRDQGNPVQQADVQDFVDCIQTTNLNEVIWKWDYYTWTNKQRVEDRIQSRIDKAFGNYEWMMKWGNIVVEYDLPGIFNHTPMLLTMGEEQNNTRCPFRFFNVWADHIDFDQIIEETWEQHKDPWLIKGIWRKLKALKTRLRY</sequence>
<reference evidence="2" key="2">
    <citation type="submission" date="2025-08" db="UniProtKB">
        <authorList>
            <consortium name="RefSeq"/>
        </authorList>
    </citation>
    <scope>IDENTIFICATION</scope>
    <source>
        <tissue evidence="2">Leaf</tissue>
    </source>
</reference>
<organism evidence="1 2">
    <name type="scientific">Nicotiana tabacum</name>
    <name type="common">Common tobacco</name>
    <dbReference type="NCBI Taxonomy" id="4097"/>
    <lineage>
        <taxon>Eukaryota</taxon>
        <taxon>Viridiplantae</taxon>
        <taxon>Streptophyta</taxon>
        <taxon>Embryophyta</taxon>
        <taxon>Tracheophyta</taxon>
        <taxon>Spermatophyta</taxon>
        <taxon>Magnoliopsida</taxon>
        <taxon>eudicotyledons</taxon>
        <taxon>Gunneridae</taxon>
        <taxon>Pentapetalae</taxon>
        <taxon>asterids</taxon>
        <taxon>lamiids</taxon>
        <taxon>Solanales</taxon>
        <taxon>Solanaceae</taxon>
        <taxon>Nicotianoideae</taxon>
        <taxon>Nicotianeae</taxon>
        <taxon>Nicotiana</taxon>
    </lineage>
</organism>
<evidence type="ECO:0000313" key="2">
    <source>
        <dbReference type="RefSeq" id="XP_075092203.1"/>
    </source>
</evidence>
<reference evidence="1" key="1">
    <citation type="journal article" date="2014" name="Nat. Commun.">
        <title>The tobacco genome sequence and its comparison with those of tomato and potato.</title>
        <authorList>
            <person name="Sierro N."/>
            <person name="Battey J.N."/>
            <person name="Ouadi S."/>
            <person name="Bakaher N."/>
            <person name="Bovet L."/>
            <person name="Willig A."/>
            <person name="Goepfert S."/>
            <person name="Peitsch M.C."/>
            <person name="Ivanov N.V."/>
        </authorList>
    </citation>
    <scope>NUCLEOTIDE SEQUENCE [LARGE SCALE GENOMIC DNA]</scope>
</reference>
<evidence type="ECO:0000313" key="1">
    <source>
        <dbReference type="Proteomes" id="UP000790787"/>
    </source>
</evidence>
<dbReference type="Proteomes" id="UP000790787">
    <property type="component" value="Chromosome 18"/>
</dbReference>
<dbReference type="RefSeq" id="XP_075092203.1">
    <property type="nucleotide sequence ID" value="XM_075236102.1"/>
</dbReference>
<protein>
    <submittedName>
        <fullName evidence="2">Uncharacterized protein LOC142172474</fullName>
    </submittedName>
</protein>
<name>A0AC58T4P5_TOBAC</name>
<keyword evidence="1" id="KW-1185">Reference proteome</keyword>